<evidence type="ECO:0000256" key="1">
    <source>
        <dbReference type="SAM" id="MobiDB-lite"/>
    </source>
</evidence>
<feature type="chain" id="PRO_5045510151" evidence="2">
    <location>
        <begin position="25"/>
        <end position="290"/>
    </location>
</feature>
<dbReference type="RefSeq" id="WP_345258215.1">
    <property type="nucleotide sequence ID" value="NZ_BAABGY010000018.1"/>
</dbReference>
<dbReference type="Proteomes" id="UP001501725">
    <property type="component" value="Unassembled WGS sequence"/>
</dbReference>
<accession>A0ABP8HSX4</accession>
<protein>
    <submittedName>
        <fullName evidence="3">DUF4846 domain-containing protein</fullName>
    </submittedName>
</protein>
<dbReference type="Pfam" id="PF16138">
    <property type="entry name" value="DUF4846"/>
    <property type="match status" value="1"/>
</dbReference>
<proteinExistence type="predicted"/>
<evidence type="ECO:0000256" key="2">
    <source>
        <dbReference type="SAM" id="SignalP"/>
    </source>
</evidence>
<feature type="compositionally biased region" description="Basic and acidic residues" evidence="1">
    <location>
        <begin position="33"/>
        <end position="42"/>
    </location>
</feature>
<keyword evidence="4" id="KW-1185">Reference proteome</keyword>
<gene>
    <name evidence="3" type="ORF">GCM10023184_44570</name>
</gene>
<organism evidence="3 4">
    <name type="scientific">Flaviaesturariibacter amylovorans</name>
    <dbReference type="NCBI Taxonomy" id="1084520"/>
    <lineage>
        <taxon>Bacteria</taxon>
        <taxon>Pseudomonadati</taxon>
        <taxon>Bacteroidota</taxon>
        <taxon>Chitinophagia</taxon>
        <taxon>Chitinophagales</taxon>
        <taxon>Chitinophagaceae</taxon>
        <taxon>Flaviaestuariibacter</taxon>
    </lineage>
</organism>
<feature type="region of interest" description="Disordered" evidence="1">
    <location>
        <begin position="29"/>
        <end position="52"/>
    </location>
</feature>
<dbReference type="InterPro" id="IPR032315">
    <property type="entry name" value="DUF4846"/>
</dbReference>
<feature type="signal peptide" evidence="2">
    <location>
        <begin position="1"/>
        <end position="24"/>
    </location>
</feature>
<evidence type="ECO:0000313" key="3">
    <source>
        <dbReference type="EMBL" id="GAA4343896.1"/>
    </source>
</evidence>
<dbReference type="PROSITE" id="PS51257">
    <property type="entry name" value="PROKAR_LIPOPROTEIN"/>
    <property type="match status" value="1"/>
</dbReference>
<reference evidence="4" key="1">
    <citation type="journal article" date="2019" name="Int. J. Syst. Evol. Microbiol.">
        <title>The Global Catalogue of Microorganisms (GCM) 10K type strain sequencing project: providing services to taxonomists for standard genome sequencing and annotation.</title>
        <authorList>
            <consortium name="The Broad Institute Genomics Platform"/>
            <consortium name="The Broad Institute Genome Sequencing Center for Infectious Disease"/>
            <person name="Wu L."/>
            <person name="Ma J."/>
        </authorList>
    </citation>
    <scope>NUCLEOTIDE SEQUENCE [LARGE SCALE GENOMIC DNA]</scope>
    <source>
        <strain evidence="4">JCM 17919</strain>
    </source>
</reference>
<name>A0ABP8HSX4_9BACT</name>
<dbReference type="EMBL" id="BAABGY010000018">
    <property type="protein sequence ID" value="GAA4343896.1"/>
    <property type="molecule type" value="Genomic_DNA"/>
</dbReference>
<evidence type="ECO:0000313" key="4">
    <source>
        <dbReference type="Proteomes" id="UP001501725"/>
    </source>
</evidence>
<sequence>MLPARTALLTTVVLMTSCSGSGSAAPAMSAAVTDERSAKDDPTPGGSTVETRFAAPAGFTRSAAAPGSFGAYLRSLKLKPAGSPVHYYNGAIKGRHVHAAVVDLDVGTRDLQQCADAVMRLRAEWLYAQGQYDRIAFSFSDGFSAAYDKWRQGYRIGVRGNSAYWTKSAAPSTAYADFRKYLDAVYMYAGTLTLSRQLQQKPVAELAIGDVFIRGGSPGHAVIVVDVVEDARGGRRFLLAQSYMPAQEIHILKNPNSTDGSPWYDAGFGSVLETPEWDFRASELKTWPHE</sequence>
<keyword evidence="2" id="KW-0732">Signal</keyword>
<comment type="caution">
    <text evidence="3">The sequence shown here is derived from an EMBL/GenBank/DDBJ whole genome shotgun (WGS) entry which is preliminary data.</text>
</comment>